<proteinExistence type="predicted"/>
<feature type="compositionally biased region" description="Basic and acidic residues" evidence="1">
    <location>
        <begin position="64"/>
        <end position="76"/>
    </location>
</feature>
<keyword evidence="4" id="KW-1185">Reference proteome</keyword>
<gene>
    <name evidence="3" type="ORF">PDE001_LOCUS2976</name>
</gene>
<reference evidence="3" key="1">
    <citation type="submission" date="2022-12" db="EMBL/GenBank/DDBJ databases">
        <authorList>
            <person name="Webb A."/>
        </authorList>
    </citation>
    <scope>NUCLEOTIDE SEQUENCE</scope>
    <source>
        <strain evidence="3">Pd1</strain>
    </source>
</reference>
<dbReference type="AlphaFoldDB" id="A0AAV0TRB1"/>
<organism evidence="3 4">
    <name type="scientific">Peronospora destructor</name>
    <dbReference type="NCBI Taxonomy" id="86335"/>
    <lineage>
        <taxon>Eukaryota</taxon>
        <taxon>Sar</taxon>
        <taxon>Stramenopiles</taxon>
        <taxon>Oomycota</taxon>
        <taxon>Peronosporomycetes</taxon>
        <taxon>Peronosporales</taxon>
        <taxon>Peronosporaceae</taxon>
        <taxon>Peronospora</taxon>
    </lineage>
</organism>
<keyword evidence="2" id="KW-0732">Signal</keyword>
<evidence type="ECO:0000313" key="4">
    <source>
        <dbReference type="Proteomes" id="UP001162029"/>
    </source>
</evidence>
<feature type="chain" id="PRO_5043908901" evidence="2">
    <location>
        <begin position="20"/>
        <end position="138"/>
    </location>
</feature>
<feature type="signal peptide" evidence="2">
    <location>
        <begin position="1"/>
        <end position="19"/>
    </location>
</feature>
<evidence type="ECO:0000256" key="2">
    <source>
        <dbReference type="SAM" id="SignalP"/>
    </source>
</evidence>
<evidence type="ECO:0000256" key="1">
    <source>
        <dbReference type="SAM" id="MobiDB-lite"/>
    </source>
</evidence>
<dbReference type="EMBL" id="CANTFM010000516">
    <property type="protein sequence ID" value="CAI5723748.1"/>
    <property type="molecule type" value="Genomic_DNA"/>
</dbReference>
<comment type="caution">
    <text evidence="3">The sequence shown here is derived from an EMBL/GenBank/DDBJ whole genome shotgun (WGS) entry which is preliminary data.</text>
</comment>
<feature type="compositionally biased region" description="Polar residues" evidence="1">
    <location>
        <begin position="88"/>
        <end position="111"/>
    </location>
</feature>
<feature type="region of interest" description="Disordered" evidence="1">
    <location>
        <begin position="45"/>
        <end position="119"/>
    </location>
</feature>
<name>A0AAV0TRB1_9STRA</name>
<feature type="compositionally biased region" description="Polar residues" evidence="1">
    <location>
        <begin position="50"/>
        <end position="61"/>
    </location>
</feature>
<sequence length="138" mass="14008">MRVLKCVFLLAAFAAAVSADSPTEDEMTLNTVNVTDATENNIEGSMAAMTPSSNGPGSTTGVDGKAEEKQDDDAFKIEPQPIRVPTKAPSTAPISPTTDSGSESVPSSTPDETVASSSAAAVAPTAFALVVAVVYAML</sequence>
<protein>
    <submittedName>
        <fullName evidence="3">Uncharacterized protein</fullName>
    </submittedName>
</protein>
<accession>A0AAV0TRB1</accession>
<dbReference type="Proteomes" id="UP001162029">
    <property type="component" value="Unassembled WGS sequence"/>
</dbReference>
<evidence type="ECO:0000313" key="3">
    <source>
        <dbReference type="EMBL" id="CAI5723748.1"/>
    </source>
</evidence>